<feature type="domain" description="Peptidase S54 rhomboid" evidence="12">
    <location>
        <begin position="207"/>
        <end position="358"/>
    </location>
</feature>
<dbReference type="RefSeq" id="XP_046060618.1">
    <property type="nucleotide sequence ID" value="XM_046204590.1"/>
</dbReference>
<comment type="caution">
    <text evidence="13">The sequence shown here is derived from an EMBL/GenBank/DDBJ whole genome shotgun (WGS) entry which is preliminary data.</text>
</comment>
<evidence type="ECO:0000313" key="14">
    <source>
        <dbReference type="Proteomes" id="UP000769157"/>
    </source>
</evidence>
<evidence type="ECO:0000256" key="8">
    <source>
        <dbReference type="ARBA" id="ARBA00022989"/>
    </source>
</evidence>
<evidence type="ECO:0000256" key="1">
    <source>
        <dbReference type="ARBA" id="ARBA00000156"/>
    </source>
</evidence>
<dbReference type="Proteomes" id="UP000769157">
    <property type="component" value="Unassembled WGS sequence"/>
</dbReference>
<keyword evidence="4 10" id="KW-0645">Protease</keyword>
<dbReference type="OrthoDB" id="2146116at2759"/>
<gene>
    <name evidence="13" type="ORF">OGAPHI_003598</name>
</gene>
<evidence type="ECO:0000256" key="4">
    <source>
        <dbReference type="ARBA" id="ARBA00022670"/>
    </source>
</evidence>
<evidence type="ECO:0000256" key="6">
    <source>
        <dbReference type="ARBA" id="ARBA00022801"/>
    </source>
</evidence>
<evidence type="ECO:0000256" key="5">
    <source>
        <dbReference type="ARBA" id="ARBA00022692"/>
    </source>
</evidence>
<keyword evidence="7 10" id="KW-0720">Serine protease</keyword>
<dbReference type="InterPro" id="IPR022764">
    <property type="entry name" value="Peptidase_S54_rhomboid_dom"/>
</dbReference>
<organism evidence="13 14">
    <name type="scientific">Ogataea philodendri</name>
    <dbReference type="NCBI Taxonomy" id="1378263"/>
    <lineage>
        <taxon>Eukaryota</taxon>
        <taxon>Fungi</taxon>
        <taxon>Dikarya</taxon>
        <taxon>Ascomycota</taxon>
        <taxon>Saccharomycotina</taxon>
        <taxon>Pichiomycetes</taxon>
        <taxon>Pichiales</taxon>
        <taxon>Pichiaceae</taxon>
        <taxon>Ogataea</taxon>
    </lineage>
</organism>
<comment type="similarity">
    <text evidence="3 10">Belongs to the peptidase S54 family.</text>
</comment>
<comment type="function">
    <text evidence="10">Serine protease involved in intramembrane proteolysis.</text>
</comment>
<name>A0A9P8P675_9ASCO</name>
<evidence type="ECO:0000256" key="11">
    <source>
        <dbReference type="SAM" id="MobiDB-lite"/>
    </source>
</evidence>
<evidence type="ECO:0000256" key="9">
    <source>
        <dbReference type="ARBA" id="ARBA00023136"/>
    </source>
</evidence>
<sequence>MPTKSPFEVSDDDDDPFSDRNYTRLIKQTDSYRQTSASQNPFDVEERSSRGIPLRDYPPIPDSRHIPKVSAFTTETELAPTPDTPTRKTVLYQILFGGRLKGWPYFTIFVTVIDLSVFLYELIKMGIYTKTIFQTKPYFNPMLGPSSYVQINCGARYLPCMTSIESVLDASSVKWPCPNSTSSSTDVCSLSELCGMGGFSDSVDTPHQWWRLFTCIFIHAGFLHIIFNLFLQIALGSKIEIYVGLLRYAFIYIASGFSGSLLGLNFLPAGMASSGASGALCGSCIALNLLLLIYNNNISHYDPRLKGPGNRRNFKVMLIGSFVEVLVLIVLGLLPGIDNFAHIGGFVIGLALGTVILPNPHFVYEEDKRTRKPTIYFTWIFVRIVCLALSIAYFVLLAKNFADKGVMASESCKWCKYINCLPVNGWCEQGELSVSTD</sequence>
<feature type="region of interest" description="Disordered" evidence="11">
    <location>
        <begin position="1"/>
        <end position="57"/>
    </location>
</feature>
<dbReference type="Gene3D" id="1.20.1540.10">
    <property type="entry name" value="Rhomboid-like"/>
    <property type="match status" value="1"/>
</dbReference>
<feature type="compositionally biased region" description="Polar residues" evidence="11">
    <location>
        <begin position="26"/>
        <end position="41"/>
    </location>
</feature>
<reference evidence="13" key="2">
    <citation type="submission" date="2021-01" db="EMBL/GenBank/DDBJ databases">
        <authorList>
            <person name="Schikora-Tamarit M.A."/>
        </authorList>
    </citation>
    <scope>NUCLEOTIDE SEQUENCE</scope>
    <source>
        <strain evidence="13">CBS6075</strain>
    </source>
</reference>
<dbReference type="EC" id="3.4.21.105" evidence="10"/>
<evidence type="ECO:0000313" key="13">
    <source>
        <dbReference type="EMBL" id="KAH3665414.1"/>
    </source>
</evidence>
<dbReference type="GO" id="GO:0004252">
    <property type="term" value="F:serine-type endopeptidase activity"/>
    <property type="evidence" value="ECO:0007669"/>
    <property type="project" value="InterPro"/>
</dbReference>
<keyword evidence="14" id="KW-1185">Reference proteome</keyword>
<dbReference type="Pfam" id="PF01694">
    <property type="entry name" value="Rhomboid"/>
    <property type="match status" value="1"/>
</dbReference>
<feature type="transmembrane region" description="Helical" evidence="10">
    <location>
        <begin position="376"/>
        <end position="396"/>
    </location>
</feature>
<reference evidence="13" key="1">
    <citation type="journal article" date="2021" name="Open Biol.">
        <title>Shared evolutionary footprints suggest mitochondrial oxidative damage underlies multiple complex I losses in fungi.</title>
        <authorList>
            <person name="Schikora-Tamarit M.A."/>
            <person name="Marcet-Houben M."/>
            <person name="Nosek J."/>
            <person name="Gabaldon T."/>
        </authorList>
    </citation>
    <scope>NUCLEOTIDE SEQUENCE</scope>
    <source>
        <strain evidence="13">CBS6075</strain>
    </source>
</reference>
<dbReference type="PANTHER" id="PTHR22936">
    <property type="entry name" value="RHOMBOID-RELATED"/>
    <property type="match status" value="1"/>
</dbReference>
<keyword evidence="6 10" id="KW-0378">Hydrolase</keyword>
<dbReference type="SUPFAM" id="SSF144091">
    <property type="entry name" value="Rhomboid-like"/>
    <property type="match status" value="1"/>
</dbReference>
<dbReference type="InterPro" id="IPR002610">
    <property type="entry name" value="Peptidase_S54_rhomboid-like"/>
</dbReference>
<evidence type="ECO:0000259" key="12">
    <source>
        <dbReference type="Pfam" id="PF01694"/>
    </source>
</evidence>
<evidence type="ECO:0000256" key="3">
    <source>
        <dbReference type="ARBA" id="ARBA00009045"/>
    </source>
</evidence>
<keyword evidence="9 10" id="KW-0472">Membrane</keyword>
<dbReference type="AlphaFoldDB" id="A0A9P8P675"/>
<comment type="subcellular location">
    <subcellularLocation>
        <location evidence="2 10">Membrane</location>
        <topology evidence="2 10">Multi-pass membrane protein</topology>
    </subcellularLocation>
</comment>
<feature type="transmembrane region" description="Helical" evidence="10">
    <location>
        <begin position="103"/>
        <end position="123"/>
    </location>
</feature>
<dbReference type="PANTHER" id="PTHR22936:SF69">
    <property type="entry name" value="RHOMBOID-LIKE PROTEIN"/>
    <property type="match status" value="1"/>
</dbReference>
<feature type="transmembrane region" description="Helical" evidence="10">
    <location>
        <begin position="316"/>
        <end position="337"/>
    </location>
</feature>
<dbReference type="GO" id="GO:0016020">
    <property type="term" value="C:membrane"/>
    <property type="evidence" value="ECO:0007669"/>
    <property type="project" value="UniProtKB-SubCell"/>
</dbReference>
<evidence type="ECO:0000256" key="2">
    <source>
        <dbReference type="ARBA" id="ARBA00004141"/>
    </source>
</evidence>
<evidence type="ECO:0000256" key="10">
    <source>
        <dbReference type="RuleBase" id="RU362115"/>
    </source>
</evidence>
<keyword evidence="8 10" id="KW-1133">Transmembrane helix</keyword>
<proteinExistence type="inferred from homology"/>
<dbReference type="GO" id="GO:0006508">
    <property type="term" value="P:proteolysis"/>
    <property type="evidence" value="ECO:0007669"/>
    <property type="project" value="UniProtKB-KW"/>
</dbReference>
<comment type="catalytic activity">
    <reaction evidence="1 10">
        <text>Cleaves type-1 transmembrane domains using a catalytic dyad composed of serine and histidine that are contributed by different transmembrane domains.</text>
        <dbReference type="EC" id="3.4.21.105"/>
    </reaction>
</comment>
<feature type="transmembrane region" description="Helical" evidence="10">
    <location>
        <begin position="276"/>
        <end position="295"/>
    </location>
</feature>
<accession>A0A9P8P675</accession>
<evidence type="ECO:0000256" key="7">
    <source>
        <dbReference type="ARBA" id="ARBA00022825"/>
    </source>
</evidence>
<dbReference type="InterPro" id="IPR035952">
    <property type="entry name" value="Rhomboid-like_sf"/>
</dbReference>
<feature type="transmembrane region" description="Helical" evidence="10">
    <location>
        <begin position="245"/>
        <end position="264"/>
    </location>
</feature>
<feature type="transmembrane region" description="Helical" evidence="10">
    <location>
        <begin position="343"/>
        <end position="364"/>
    </location>
</feature>
<feature type="transmembrane region" description="Helical" evidence="10">
    <location>
        <begin position="209"/>
        <end position="233"/>
    </location>
</feature>
<dbReference type="GeneID" id="70235563"/>
<protein>
    <recommendedName>
        <fullName evidence="10">Rhomboid-type serine protease</fullName>
        <ecNumber evidence="10">3.4.21.105</ecNumber>
    </recommendedName>
</protein>
<keyword evidence="5 10" id="KW-0812">Transmembrane</keyword>
<dbReference type="EMBL" id="JAEUBE010000295">
    <property type="protein sequence ID" value="KAH3665414.1"/>
    <property type="molecule type" value="Genomic_DNA"/>
</dbReference>